<evidence type="ECO:0000259" key="7">
    <source>
        <dbReference type="Pfam" id="PF07298"/>
    </source>
</evidence>
<evidence type="ECO:0000256" key="1">
    <source>
        <dbReference type="ARBA" id="ARBA00004141"/>
    </source>
</evidence>
<dbReference type="PANTHER" id="PTHR31040">
    <property type="entry name" value="NURIM"/>
    <property type="match status" value="1"/>
</dbReference>
<dbReference type="RefSeq" id="WP_127342880.1">
    <property type="nucleotide sequence ID" value="NZ_RJJX01000004.1"/>
</dbReference>
<accession>A0A434AXJ2</accession>
<evidence type="ECO:0000313" key="8">
    <source>
        <dbReference type="EMBL" id="RUT79157.1"/>
    </source>
</evidence>
<dbReference type="Pfam" id="PF07298">
    <property type="entry name" value="NnrU"/>
    <property type="match status" value="1"/>
</dbReference>
<evidence type="ECO:0000313" key="9">
    <source>
        <dbReference type="Proteomes" id="UP000282985"/>
    </source>
</evidence>
<feature type="transmembrane region" description="Helical" evidence="6">
    <location>
        <begin position="45"/>
        <end position="62"/>
    </location>
</feature>
<keyword evidence="9" id="KW-1185">Reference proteome</keyword>
<comment type="caution">
    <text evidence="8">The sequence shown here is derived from an EMBL/GenBank/DDBJ whole genome shotgun (WGS) entry which is preliminary data.</text>
</comment>
<keyword evidence="3 6" id="KW-0812">Transmembrane</keyword>
<evidence type="ECO:0000256" key="3">
    <source>
        <dbReference type="ARBA" id="ARBA00022692"/>
    </source>
</evidence>
<evidence type="ECO:0000256" key="4">
    <source>
        <dbReference type="ARBA" id="ARBA00022989"/>
    </source>
</evidence>
<dbReference type="GO" id="GO:0016020">
    <property type="term" value="C:membrane"/>
    <property type="evidence" value="ECO:0007669"/>
    <property type="project" value="UniProtKB-SubCell"/>
</dbReference>
<evidence type="ECO:0000256" key="6">
    <source>
        <dbReference type="SAM" id="Phobius"/>
    </source>
</evidence>
<protein>
    <recommendedName>
        <fullName evidence="7">NnrU domain-containing protein</fullName>
    </recommendedName>
</protein>
<evidence type="ECO:0000256" key="2">
    <source>
        <dbReference type="ARBA" id="ARBA00010631"/>
    </source>
</evidence>
<dbReference type="PANTHER" id="PTHR31040:SF1">
    <property type="entry name" value="NURIM"/>
    <property type="match status" value="1"/>
</dbReference>
<dbReference type="InterPro" id="IPR033580">
    <property type="entry name" value="Nurim-like"/>
</dbReference>
<feature type="transmembrane region" description="Helical" evidence="6">
    <location>
        <begin position="152"/>
        <end position="172"/>
    </location>
</feature>
<organism evidence="8 9">
    <name type="scientific">Ancylomarina longa</name>
    <dbReference type="NCBI Taxonomy" id="2487017"/>
    <lineage>
        <taxon>Bacteria</taxon>
        <taxon>Pseudomonadati</taxon>
        <taxon>Bacteroidota</taxon>
        <taxon>Bacteroidia</taxon>
        <taxon>Marinilabiliales</taxon>
        <taxon>Marinifilaceae</taxon>
        <taxon>Ancylomarina</taxon>
    </lineage>
</organism>
<dbReference type="AlphaFoldDB" id="A0A434AXJ2"/>
<reference evidence="8 9" key="1">
    <citation type="submission" date="2018-11" db="EMBL/GenBank/DDBJ databases">
        <title>Parancylomarina longa gen. nov., sp. nov., isolated from sediments of southern Okinawa.</title>
        <authorList>
            <person name="Fu T."/>
        </authorList>
    </citation>
    <scope>NUCLEOTIDE SEQUENCE [LARGE SCALE GENOMIC DNA]</scope>
    <source>
        <strain evidence="8 9">T3-2 S1-C</strain>
    </source>
</reference>
<feature type="transmembrane region" description="Helical" evidence="6">
    <location>
        <begin position="82"/>
        <end position="104"/>
    </location>
</feature>
<name>A0A434AXJ2_9BACT</name>
<feature type="domain" description="NnrU" evidence="7">
    <location>
        <begin position="12"/>
        <end position="148"/>
    </location>
</feature>
<feature type="transmembrane region" description="Helical" evidence="6">
    <location>
        <begin position="125"/>
        <end position="146"/>
    </location>
</feature>
<keyword evidence="4 6" id="KW-1133">Transmembrane helix</keyword>
<dbReference type="Proteomes" id="UP000282985">
    <property type="component" value="Unassembled WGS sequence"/>
</dbReference>
<feature type="transmembrane region" description="Helical" evidence="6">
    <location>
        <begin position="6"/>
        <end position="24"/>
    </location>
</feature>
<evidence type="ECO:0000256" key="5">
    <source>
        <dbReference type="ARBA" id="ARBA00023136"/>
    </source>
</evidence>
<dbReference type="EMBL" id="RJJX01000004">
    <property type="protein sequence ID" value="RUT79157.1"/>
    <property type="molecule type" value="Genomic_DNA"/>
</dbReference>
<gene>
    <name evidence="8" type="ORF">DLK05_04890</name>
</gene>
<dbReference type="Gene3D" id="1.20.120.1630">
    <property type="match status" value="1"/>
</dbReference>
<comment type="similarity">
    <text evidence="2">Belongs to the nurim family.</text>
</comment>
<comment type="subcellular location">
    <subcellularLocation>
        <location evidence="1">Membrane</location>
        <topology evidence="1">Multi-pass membrane protein</topology>
    </subcellularLocation>
</comment>
<proteinExistence type="inferred from homology"/>
<sequence>MIQHSYFLLGIYTILWCFFHSVLISKSITEFCKINFGTFFKFYRILYNILSTFTFLFLIWYTRSIKEQLLFNWESGYEFVRALLITIALLLLFAGAKSYDMLSFSGIRQVKQNTTQLTLSKKGKILTNGILGIIRHPWYTATFLIIWSRNIYISTLITNFILSFYLLIGCYLEEKKLILEFGAEYQDYQKNVSKFTPWKWFKNK</sequence>
<dbReference type="OrthoDB" id="9809773at2"/>
<keyword evidence="5 6" id="KW-0472">Membrane</keyword>
<dbReference type="InterPro" id="IPR009915">
    <property type="entry name" value="NnrU_dom"/>
</dbReference>